<protein>
    <submittedName>
        <fullName evidence="1">Uncharacterized protein</fullName>
    </submittedName>
</protein>
<gene>
    <name evidence="1" type="ORF">BO94DRAFT_575108</name>
</gene>
<sequence>MPRKIKRKITTREALISVWRKLVVDIDLDVSTEPETQGAVRDEDLQRHNVVRIPFNIEDWNFDENIDERPPVLLEPLAPEVLQMHPMRRETPIGLRWRSYIPPSTRDAHDLLQRWGISSCLQRVCNYMEIILTEPGRLELPYEESSLLAYSGLYMIVYPSPYLMFPGMDSCRRGVETWTSLLLLETGDDTGPPTCPHVTMMVQHDCNGREDSILYGELASLVSAMHARAEQPMLEDEEMERAFDEGPGSYRNKPLVFPREKRYPVLQLSFIGPQHARVLYACMDKDRIIICQSKIYSFETDEEAPSDLFLRIIASKPLTE</sequence>
<dbReference type="EMBL" id="MSFK01000013">
    <property type="protein sequence ID" value="PWY88063.1"/>
    <property type="molecule type" value="Genomic_DNA"/>
</dbReference>
<evidence type="ECO:0000313" key="1">
    <source>
        <dbReference type="EMBL" id="PWY88063.1"/>
    </source>
</evidence>
<organism evidence="1 2">
    <name type="scientific">Aspergillus sclerotioniger CBS 115572</name>
    <dbReference type="NCBI Taxonomy" id="1450535"/>
    <lineage>
        <taxon>Eukaryota</taxon>
        <taxon>Fungi</taxon>
        <taxon>Dikarya</taxon>
        <taxon>Ascomycota</taxon>
        <taxon>Pezizomycotina</taxon>
        <taxon>Eurotiomycetes</taxon>
        <taxon>Eurotiomycetidae</taxon>
        <taxon>Eurotiales</taxon>
        <taxon>Aspergillaceae</taxon>
        <taxon>Aspergillus</taxon>
        <taxon>Aspergillus subgen. Circumdati</taxon>
    </lineage>
</organism>
<dbReference type="GeneID" id="37117200"/>
<dbReference type="RefSeq" id="XP_025467846.1">
    <property type="nucleotide sequence ID" value="XM_025615057.1"/>
</dbReference>
<name>A0A317WNV1_9EURO</name>
<proteinExistence type="predicted"/>
<dbReference type="STRING" id="1450535.A0A317WNV1"/>
<dbReference type="Proteomes" id="UP000246702">
    <property type="component" value="Unassembled WGS sequence"/>
</dbReference>
<accession>A0A317WNV1</accession>
<dbReference type="OrthoDB" id="4436899at2759"/>
<reference evidence="1 2" key="1">
    <citation type="submission" date="2016-12" db="EMBL/GenBank/DDBJ databases">
        <title>The genomes of Aspergillus section Nigri reveals drivers in fungal speciation.</title>
        <authorList>
            <consortium name="DOE Joint Genome Institute"/>
            <person name="Vesth T.C."/>
            <person name="Nybo J."/>
            <person name="Theobald S."/>
            <person name="Brandl J."/>
            <person name="Frisvad J.C."/>
            <person name="Nielsen K.F."/>
            <person name="Lyhne E.K."/>
            <person name="Kogle M.E."/>
            <person name="Kuo A."/>
            <person name="Riley R."/>
            <person name="Clum A."/>
            <person name="Nolan M."/>
            <person name="Lipzen A."/>
            <person name="Salamov A."/>
            <person name="Henrissat B."/>
            <person name="Wiebenga A."/>
            <person name="De Vries R.P."/>
            <person name="Grigoriev I.V."/>
            <person name="Mortensen U.H."/>
            <person name="Andersen M.R."/>
            <person name="Baker S.E."/>
        </authorList>
    </citation>
    <scope>NUCLEOTIDE SEQUENCE [LARGE SCALE GENOMIC DNA]</scope>
    <source>
        <strain evidence="1 2">CBS 115572</strain>
    </source>
</reference>
<keyword evidence="2" id="KW-1185">Reference proteome</keyword>
<evidence type="ECO:0000313" key="2">
    <source>
        <dbReference type="Proteomes" id="UP000246702"/>
    </source>
</evidence>
<dbReference type="AlphaFoldDB" id="A0A317WNV1"/>
<comment type="caution">
    <text evidence="1">The sequence shown here is derived from an EMBL/GenBank/DDBJ whole genome shotgun (WGS) entry which is preliminary data.</text>
</comment>